<organism evidence="3">
    <name type="scientific">Anopheles atroparvus</name>
    <name type="common">European mosquito</name>
    <dbReference type="NCBI Taxonomy" id="41427"/>
    <lineage>
        <taxon>Eukaryota</taxon>
        <taxon>Metazoa</taxon>
        <taxon>Ecdysozoa</taxon>
        <taxon>Arthropoda</taxon>
        <taxon>Hexapoda</taxon>
        <taxon>Insecta</taxon>
        <taxon>Pterygota</taxon>
        <taxon>Neoptera</taxon>
        <taxon>Endopterygota</taxon>
        <taxon>Diptera</taxon>
        <taxon>Nematocera</taxon>
        <taxon>Culicoidea</taxon>
        <taxon>Culicidae</taxon>
        <taxon>Anophelinae</taxon>
        <taxon>Anopheles</taxon>
    </lineage>
</organism>
<evidence type="ECO:0000256" key="1">
    <source>
        <dbReference type="SAM" id="MobiDB-lite"/>
    </source>
</evidence>
<feature type="compositionally biased region" description="Basic and acidic residues" evidence="1">
    <location>
        <begin position="82"/>
        <end position="98"/>
    </location>
</feature>
<dbReference type="VEuPathDB" id="VectorBase:AATE016083"/>
<dbReference type="AlphaFoldDB" id="A0A182JDL1"/>
<evidence type="ECO:0000256" key="2">
    <source>
        <dbReference type="SAM" id="Phobius"/>
    </source>
</evidence>
<name>A0A182JDL1_ANOAO</name>
<feature type="transmembrane region" description="Helical" evidence="2">
    <location>
        <begin position="40"/>
        <end position="61"/>
    </location>
</feature>
<sequence>MAMVFGRPSTIFAGGMSTPEFVGAAGLRHHLSFVSQTMHIIAAINIAIIIIISISVAIIGYKRADYVSSCIEDTSRRSPRSIGDDTGRLEAPRSRSVAEEDTNAVDMMTVAS</sequence>
<reference evidence="3" key="1">
    <citation type="submission" date="2022-08" db="UniProtKB">
        <authorList>
            <consortium name="EnsemblMetazoa"/>
        </authorList>
    </citation>
    <scope>IDENTIFICATION</scope>
    <source>
        <strain evidence="3">EBRO</strain>
    </source>
</reference>
<accession>A0A182JDL1</accession>
<evidence type="ECO:0000313" key="3">
    <source>
        <dbReference type="EnsemblMetazoa" id="AATE016083-PA.1"/>
    </source>
</evidence>
<feature type="region of interest" description="Disordered" evidence="1">
    <location>
        <begin position="73"/>
        <end position="102"/>
    </location>
</feature>
<proteinExistence type="predicted"/>
<protein>
    <submittedName>
        <fullName evidence="3">Uncharacterized protein</fullName>
    </submittedName>
</protein>
<keyword evidence="2" id="KW-0472">Membrane</keyword>
<keyword evidence="2" id="KW-1133">Transmembrane helix</keyword>
<keyword evidence="2" id="KW-0812">Transmembrane</keyword>
<dbReference type="EnsemblMetazoa" id="AATE016083-RA">
    <property type="protein sequence ID" value="AATE016083-PA.1"/>
    <property type="gene ID" value="AATE016083"/>
</dbReference>